<evidence type="ECO:0000256" key="1">
    <source>
        <dbReference type="SAM" id="SignalP"/>
    </source>
</evidence>
<dbReference type="Proteomes" id="UP001055093">
    <property type="component" value="Unassembled WGS sequence"/>
</dbReference>
<proteinExistence type="predicted"/>
<protein>
    <submittedName>
        <fullName evidence="2">Uncharacterized protein</fullName>
    </submittedName>
</protein>
<sequence length="147" mass="15061">MTVARVLALAAVLLAASVPVEAARQAQPVPEPPPFPQAGDRFYLFVRGPAAGGRAGFARVYADPVGDAWAVQVTCGTVDLKTGKERIELQAIGKGGRDRWGSLAWTWTLVGGGVTGGGGLLRENGVTPTVHMAPPCPSGVGELSSGD</sequence>
<comment type="caution">
    <text evidence="2">The sequence shown here is derived from an EMBL/GenBank/DDBJ whole genome shotgun (WGS) entry which is preliminary data.</text>
</comment>
<keyword evidence="1" id="KW-0732">Signal</keyword>
<reference evidence="2" key="2">
    <citation type="submission" date="2021-08" db="EMBL/GenBank/DDBJ databases">
        <authorList>
            <person name="Tani A."/>
            <person name="Ola A."/>
            <person name="Ogura Y."/>
            <person name="Katsura K."/>
            <person name="Hayashi T."/>
        </authorList>
    </citation>
    <scope>NUCLEOTIDE SEQUENCE</scope>
    <source>
        <strain evidence="2">DSM 14458</strain>
    </source>
</reference>
<feature type="chain" id="PRO_5045158996" evidence="1">
    <location>
        <begin position="23"/>
        <end position="147"/>
    </location>
</feature>
<reference evidence="2" key="1">
    <citation type="journal article" date="2021" name="Front. Microbiol.">
        <title>Comprehensive Comparative Genomics and Phenotyping of Methylobacterium Species.</title>
        <authorList>
            <person name="Alessa O."/>
            <person name="Ogura Y."/>
            <person name="Fujitani Y."/>
            <person name="Takami H."/>
            <person name="Hayashi T."/>
            <person name="Sahin N."/>
            <person name="Tani A."/>
        </authorList>
    </citation>
    <scope>NUCLEOTIDE SEQUENCE</scope>
    <source>
        <strain evidence="2">DSM 14458</strain>
    </source>
</reference>
<evidence type="ECO:0000313" key="2">
    <source>
        <dbReference type="EMBL" id="GJE74165.1"/>
    </source>
</evidence>
<accession>A0ABQ4UQA6</accession>
<dbReference type="RefSeq" id="WP_238307477.1">
    <property type="nucleotide sequence ID" value="NZ_BPRE01000002.1"/>
</dbReference>
<gene>
    <name evidence="2" type="ORF">BGCPKDLD_0734</name>
</gene>
<feature type="signal peptide" evidence="1">
    <location>
        <begin position="1"/>
        <end position="22"/>
    </location>
</feature>
<organism evidence="2 3">
    <name type="scientific">Methylorubrum suomiense</name>
    <dbReference type="NCBI Taxonomy" id="144191"/>
    <lineage>
        <taxon>Bacteria</taxon>
        <taxon>Pseudomonadati</taxon>
        <taxon>Pseudomonadota</taxon>
        <taxon>Alphaproteobacteria</taxon>
        <taxon>Hyphomicrobiales</taxon>
        <taxon>Methylobacteriaceae</taxon>
        <taxon>Methylorubrum</taxon>
    </lineage>
</organism>
<dbReference type="EMBL" id="BPRE01000002">
    <property type="protein sequence ID" value="GJE74165.1"/>
    <property type="molecule type" value="Genomic_DNA"/>
</dbReference>
<keyword evidence="3" id="KW-1185">Reference proteome</keyword>
<name>A0ABQ4UQA6_9HYPH</name>
<evidence type="ECO:0000313" key="3">
    <source>
        <dbReference type="Proteomes" id="UP001055093"/>
    </source>
</evidence>